<protein>
    <recommendedName>
        <fullName evidence="3">DUF1444 family protein</fullName>
    </recommendedName>
</protein>
<sequence>MGLLDRFVGSPQRRFAQLALRVARGTPGVERATYRADEFAIAIHRTGGSGPAHLYLSNVFRETAEATPAERRERLERLVKLMAAPPADDTWETVRAKLRPVVRPVTFGAAGPVGMRPPLSRMAMPFLRELVVIDAPDAMAYVIPDRLDEWGVTAGDVFEAARENLAELARRSLARPWPAGPSLIRMLDDGDGYFTSLLLQPGWLADVGERMGTPVLAFAPDNNTLLVSPLPENEADQLYALVERGFQEAVRYLTPVGYVSGPGGVSVPYTPPAGHVHYLPARRAEAVLALTEYSNQTDWLAEQYEKAGVDVHVGRLIAVEPPDGGPAETIATWVEGVSTLLPRADSVAFARPESGVEFRVPWHLVEEQAGLSPEPLLAPSRYRVEDWPSAHVLSSLKADEL</sequence>
<evidence type="ECO:0000313" key="2">
    <source>
        <dbReference type="Proteomes" id="UP000249341"/>
    </source>
</evidence>
<dbReference type="OrthoDB" id="259915at2"/>
<dbReference type="Proteomes" id="UP000249341">
    <property type="component" value="Unassembled WGS sequence"/>
</dbReference>
<keyword evidence="2" id="KW-1185">Reference proteome</keyword>
<comment type="caution">
    <text evidence="1">The sequence shown here is derived from an EMBL/GenBank/DDBJ whole genome shotgun (WGS) entry which is preliminary data.</text>
</comment>
<dbReference type="AlphaFoldDB" id="A0A327ZC37"/>
<gene>
    <name evidence="1" type="ORF">B0I29_10792</name>
</gene>
<organism evidence="1 2">
    <name type="scientific">Actinoplanes lutulentus</name>
    <dbReference type="NCBI Taxonomy" id="1287878"/>
    <lineage>
        <taxon>Bacteria</taxon>
        <taxon>Bacillati</taxon>
        <taxon>Actinomycetota</taxon>
        <taxon>Actinomycetes</taxon>
        <taxon>Micromonosporales</taxon>
        <taxon>Micromonosporaceae</taxon>
        <taxon>Actinoplanes</taxon>
    </lineage>
</organism>
<name>A0A327ZC37_9ACTN</name>
<dbReference type="EMBL" id="QLMJ01000007">
    <property type="protein sequence ID" value="RAK36830.1"/>
    <property type="molecule type" value="Genomic_DNA"/>
</dbReference>
<proteinExistence type="predicted"/>
<reference evidence="1 2" key="1">
    <citation type="submission" date="2018-06" db="EMBL/GenBank/DDBJ databases">
        <title>Genomic Encyclopedia of Type Strains, Phase III (KMG-III): the genomes of soil and plant-associated and newly described type strains.</title>
        <authorList>
            <person name="Whitman W."/>
        </authorList>
    </citation>
    <scope>NUCLEOTIDE SEQUENCE [LARGE SCALE GENOMIC DNA]</scope>
    <source>
        <strain evidence="1 2">CGMCC 4.7090</strain>
    </source>
</reference>
<dbReference type="RefSeq" id="WP_111650039.1">
    <property type="nucleotide sequence ID" value="NZ_JACHWI010000001.1"/>
</dbReference>
<accession>A0A327ZC37</accession>
<evidence type="ECO:0000313" key="1">
    <source>
        <dbReference type="EMBL" id="RAK36830.1"/>
    </source>
</evidence>
<evidence type="ECO:0008006" key="3">
    <source>
        <dbReference type="Google" id="ProtNLM"/>
    </source>
</evidence>